<reference evidence="2" key="1">
    <citation type="submission" date="2019-08" db="EMBL/GenBank/DDBJ databases">
        <authorList>
            <person name="Kucharzyk K."/>
            <person name="Murdoch R.W."/>
            <person name="Higgins S."/>
            <person name="Loffler F."/>
        </authorList>
    </citation>
    <scope>NUCLEOTIDE SEQUENCE</scope>
</reference>
<sequence>MVFLIMLAVDFGLSKMYFNIVMIHFTKTGFILILIVIHLIMMDSTMKVGKVIMNLLNSI</sequence>
<keyword evidence="1" id="KW-0472">Membrane</keyword>
<evidence type="ECO:0000313" key="2">
    <source>
        <dbReference type="EMBL" id="MPN01836.1"/>
    </source>
</evidence>
<evidence type="ECO:0000256" key="1">
    <source>
        <dbReference type="SAM" id="Phobius"/>
    </source>
</evidence>
<dbReference type="EMBL" id="VSSQ01047816">
    <property type="protein sequence ID" value="MPN01836.1"/>
    <property type="molecule type" value="Genomic_DNA"/>
</dbReference>
<protein>
    <submittedName>
        <fullName evidence="2">Uncharacterized protein</fullName>
    </submittedName>
</protein>
<keyword evidence="1" id="KW-0812">Transmembrane</keyword>
<dbReference type="AlphaFoldDB" id="A0A645EK61"/>
<feature type="transmembrane region" description="Helical" evidence="1">
    <location>
        <begin position="16"/>
        <end position="40"/>
    </location>
</feature>
<gene>
    <name evidence="2" type="ORF">SDC9_149048</name>
</gene>
<keyword evidence="1" id="KW-1133">Transmembrane helix</keyword>
<proteinExistence type="predicted"/>
<name>A0A645EK61_9ZZZZ</name>
<accession>A0A645EK61</accession>
<comment type="caution">
    <text evidence="2">The sequence shown here is derived from an EMBL/GenBank/DDBJ whole genome shotgun (WGS) entry which is preliminary data.</text>
</comment>
<organism evidence="2">
    <name type="scientific">bioreactor metagenome</name>
    <dbReference type="NCBI Taxonomy" id="1076179"/>
    <lineage>
        <taxon>unclassified sequences</taxon>
        <taxon>metagenomes</taxon>
        <taxon>ecological metagenomes</taxon>
    </lineage>
</organism>